<evidence type="ECO:0000259" key="1">
    <source>
        <dbReference type="Pfam" id="PF00561"/>
    </source>
</evidence>
<reference evidence="2 3" key="1">
    <citation type="submission" date="2014-09" db="EMBL/GenBank/DDBJ databases">
        <title>Isolation and characterization of Aurantimonas altamirensis ON-56566 from clinical sample following a dog bite.</title>
        <authorList>
            <person name="Eshaghi A."/>
            <person name="Li A."/>
            <person name="Shahinas D."/>
            <person name="Bahn P."/>
            <person name="Kus J.V."/>
            <person name="Patel S.N."/>
        </authorList>
    </citation>
    <scope>NUCLEOTIDE SEQUENCE [LARGE SCALE GENOMIC DNA]</scope>
    <source>
        <strain evidence="2 3">ON-56566</strain>
    </source>
</reference>
<accession>A0A0B1Q0U3</accession>
<proteinExistence type="predicted"/>
<dbReference type="PRINTS" id="PR00111">
    <property type="entry name" value="ABHYDROLASE"/>
</dbReference>
<keyword evidence="2" id="KW-0378">Hydrolase</keyword>
<dbReference type="SUPFAM" id="SSF53474">
    <property type="entry name" value="alpha/beta-Hydrolases"/>
    <property type="match status" value="1"/>
</dbReference>
<feature type="domain" description="AB hydrolase-1" evidence="1">
    <location>
        <begin position="26"/>
        <end position="280"/>
    </location>
</feature>
<dbReference type="GO" id="GO:0016787">
    <property type="term" value="F:hydrolase activity"/>
    <property type="evidence" value="ECO:0007669"/>
    <property type="project" value="UniProtKB-KW"/>
</dbReference>
<organism evidence="2 3">
    <name type="scientific">Aureimonas altamirensis</name>
    <dbReference type="NCBI Taxonomy" id="370622"/>
    <lineage>
        <taxon>Bacteria</taxon>
        <taxon>Pseudomonadati</taxon>
        <taxon>Pseudomonadota</taxon>
        <taxon>Alphaproteobacteria</taxon>
        <taxon>Hyphomicrobiales</taxon>
        <taxon>Aurantimonadaceae</taxon>
        <taxon>Aureimonas</taxon>
    </lineage>
</organism>
<dbReference type="EMBL" id="JRFJ01000008">
    <property type="protein sequence ID" value="KHJ53081.1"/>
    <property type="molecule type" value="Genomic_DNA"/>
</dbReference>
<dbReference type="PANTHER" id="PTHR43329">
    <property type="entry name" value="EPOXIDE HYDROLASE"/>
    <property type="match status" value="1"/>
</dbReference>
<dbReference type="STRING" id="370622.LA66_19895"/>
<dbReference type="InterPro" id="IPR029058">
    <property type="entry name" value="AB_hydrolase_fold"/>
</dbReference>
<dbReference type="OrthoDB" id="9812774at2"/>
<gene>
    <name evidence="2" type="ORF">LA66_19895</name>
</gene>
<dbReference type="Proteomes" id="UP000030826">
    <property type="component" value="Unassembled WGS sequence"/>
</dbReference>
<comment type="caution">
    <text evidence="2">The sequence shown here is derived from an EMBL/GenBank/DDBJ whole genome shotgun (WGS) entry which is preliminary data.</text>
</comment>
<dbReference type="AlphaFoldDB" id="A0A0B1Q0U3"/>
<dbReference type="Pfam" id="PF00561">
    <property type="entry name" value="Abhydrolase_1"/>
    <property type="match status" value="1"/>
</dbReference>
<dbReference type="InterPro" id="IPR000073">
    <property type="entry name" value="AB_hydrolase_1"/>
</dbReference>
<protein>
    <submittedName>
        <fullName evidence="2">Alpha/beta hydrolase</fullName>
    </submittedName>
</protein>
<evidence type="ECO:0000313" key="3">
    <source>
        <dbReference type="Proteomes" id="UP000030826"/>
    </source>
</evidence>
<dbReference type="Gene3D" id="3.40.50.1820">
    <property type="entry name" value="alpha/beta hydrolase"/>
    <property type="match status" value="1"/>
</dbReference>
<evidence type="ECO:0000313" key="2">
    <source>
        <dbReference type="EMBL" id="KHJ53081.1"/>
    </source>
</evidence>
<sequence>MFEGFETRKVDGAGAEIHMRIGGDGPPLLLLHGFPQTGAMWAGIAPALAQRFRLFVPDMRGYGQSSTPDSKNGSAYTKRVMAQDMVAAMQGLGHRRFAVAGHDRGARVAYRMALDHPSTVTRLAVLDILPTAEVWRHMNAEEALGTYHWMFLAQPNPMPERLIGNDAIFYLDHTITSWTKSHALAPFASEALAEYRRSFARGEYIHAACEDYRAGATEDRRLDEEDLASGRRIAAPTLALWGSHGIAAAIGDVLAVWRGWCENVEGEGVDCGHFVVEEAPEPVTRALVGFFSQRG</sequence>
<name>A0A0B1Q0U3_9HYPH</name>
<dbReference type="RefSeq" id="WP_039195995.1">
    <property type="nucleotide sequence ID" value="NZ_JRFJ01000008.1"/>
</dbReference>